<evidence type="ECO:0000313" key="5">
    <source>
        <dbReference type="EMBL" id="CAB5230740.1"/>
    </source>
</evidence>
<evidence type="ECO:0000313" key="3">
    <source>
        <dbReference type="EMBL" id="CAB4193419.1"/>
    </source>
</evidence>
<dbReference type="EMBL" id="LR797435">
    <property type="protein sequence ID" value="CAB4216099.1"/>
    <property type="molecule type" value="Genomic_DNA"/>
</dbReference>
<dbReference type="EMBL" id="LR797194">
    <property type="protein sequence ID" value="CAB4193419.1"/>
    <property type="molecule type" value="Genomic_DNA"/>
</dbReference>
<dbReference type="EMBL" id="LR798422">
    <property type="protein sequence ID" value="CAB5230740.1"/>
    <property type="molecule type" value="Genomic_DNA"/>
</dbReference>
<evidence type="ECO:0000313" key="4">
    <source>
        <dbReference type="EMBL" id="CAB4216099.1"/>
    </source>
</evidence>
<evidence type="ECO:0000313" key="2">
    <source>
        <dbReference type="EMBL" id="CAB4185450.1"/>
    </source>
</evidence>
<sequence>MEDIINHIDGKVQVIFERGPTPSQTFRDALWFTQAEHDAISATEILALQQQRYDNWLAVINAPSTEE</sequence>
<accession>A0A6J5QLF7</accession>
<name>A0A6J5QLF7_9CAUD</name>
<dbReference type="EMBL" id="LR797079">
    <property type="protein sequence ID" value="CAB4185450.1"/>
    <property type="molecule type" value="Genomic_DNA"/>
</dbReference>
<evidence type="ECO:0000313" key="1">
    <source>
        <dbReference type="EMBL" id="CAB4173716.1"/>
    </source>
</evidence>
<reference evidence="2" key="1">
    <citation type="submission" date="2020-05" db="EMBL/GenBank/DDBJ databases">
        <authorList>
            <person name="Chiriac C."/>
            <person name="Salcher M."/>
            <person name="Ghai R."/>
            <person name="Kavagutti S V."/>
        </authorList>
    </citation>
    <scope>NUCLEOTIDE SEQUENCE</scope>
</reference>
<protein>
    <submittedName>
        <fullName evidence="2">Uncharacterized protein</fullName>
    </submittedName>
</protein>
<dbReference type="EMBL" id="LR796912">
    <property type="protein sequence ID" value="CAB4173716.1"/>
    <property type="molecule type" value="Genomic_DNA"/>
</dbReference>
<gene>
    <name evidence="2" type="ORF">UFOVP1123_74</name>
    <name evidence="3" type="ORF">UFOVP1239_76</name>
    <name evidence="4" type="ORF">UFOVP1484_78</name>
    <name evidence="5" type="ORF">UFOVP1577_84</name>
    <name evidence="1" type="ORF">UFOVP961_4</name>
</gene>
<proteinExistence type="predicted"/>
<organism evidence="2">
    <name type="scientific">uncultured Caudovirales phage</name>
    <dbReference type="NCBI Taxonomy" id="2100421"/>
    <lineage>
        <taxon>Viruses</taxon>
        <taxon>Duplodnaviria</taxon>
        <taxon>Heunggongvirae</taxon>
        <taxon>Uroviricota</taxon>
        <taxon>Caudoviricetes</taxon>
        <taxon>Peduoviridae</taxon>
        <taxon>Maltschvirus</taxon>
        <taxon>Maltschvirus maltsch</taxon>
    </lineage>
</organism>